<evidence type="ECO:0000313" key="3">
    <source>
        <dbReference type="Proteomes" id="UP001528411"/>
    </source>
</evidence>
<reference evidence="2 3" key="1">
    <citation type="submission" date="2023-01" db="EMBL/GenBank/DDBJ databases">
        <title>Psychrosphaera sp. nov., isolated from marine algae.</title>
        <authorList>
            <person name="Bayburt H."/>
            <person name="Choi B.J."/>
            <person name="Kim J.M."/>
            <person name="Choi D.G."/>
            <person name="Jeon C.O."/>
        </authorList>
    </citation>
    <scope>NUCLEOTIDE SEQUENCE [LARGE SCALE GENOMIC DNA]</scope>
    <source>
        <strain evidence="2 3">G1-22</strain>
    </source>
</reference>
<dbReference type="Proteomes" id="UP001528411">
    <property type="component" value="Unassembled WGS sequence"/>
</dbReference>
<organism evidence="2 3">
    <name type="scientific">Psychrosphaera algicola</name>
    <dbReference type="NCBI Taxonomy" id="3023714"/>
    <lineage>
        <taxon>Bacteria</taxon>
        <taxon>Pseudomonadati</taxon>
        <taxon>Pseudomonadota</taxon>
        <taxon>Gammaproteobacteria</taxon>
        <taxon>Alteromonadales</taxon>
        <taxon>Pseudoalteromonadaceae</taxon>
        <taxon>Psychrosphaera</taxon>
    </lineage>
</organism>
<dbReference type="EMBL" id="JAQOMS010000002">
    <property type="protein sequence ID" value="MDC2891321.1"/>
    <property type="molecule type" value="Genomic_DNA"/>
</dbReference>
<comment type="caution">
    <text evidence="2">The sequence shown here is derived from an EMBL/GenBank/DDBJ whole genome shotgun (WGS) entry which is preliminary data.</text>
</comment>
<protein>
    <submittedName>
        <fullName evidence="2">DUF1566 domain-containing protein</fullName>
    </submittedName>
</protein>
<proteinExistence type="predicted"/>
<accession>A0ABT5FJG6</accession>
<keyword evidence="3" id="KW-1185">Reference proteome</keyword>
<dbReference type="RefSeq" id="WP_272182327.1">
    <property type="nucleotide sequence ID" value="NZ_JAQOMS010000002.1"/>
</dbReference>
<name>A0ABT5FJG6_9GAMM</name>
<dbReference type="InterPro" id="IPR011460">
    <property type="entry name" value="Lcl_C"/>
</dbReference>
<evidence type="ECO:0000259" key="1">
    <source>
        <dbReference type="Pfam" id="PF07603"/>
    </source>
</evidence>
<gene>
    <name evidence="2" type="ORF">PN838_24470</name>
</gene>
<sequence>MCWRAVTSDLKQQALQQAATFRVNNNTDWRLPNLKELASIVEHKCVSPSINISMFPASPVGGFWTSTPNTSADLSMEAWSIAFDNGRIDSSDKFSDFYVRMVRYAE</sequence>
<evidence type="ECO:0000313" key="2">
    <source>
        <dbReference type="EMBL" id="MDC2891321.1"/>
    </source>
</evidence>
<feature type="domain" description="Lcl C-terminal" evidence="1">
    <location>
        <begin position="12"/>
        <end position="103"/>
    </location>
</feature>
<dbReference type="Pfam" id="PF07603">
    <property type="entry name" value="Lcl_C"/>
    <property type="match status" value="1"/>
</dbReference>